<dbReference type="SUPFAM" id="SSF55811">
    <property type="entry name" value="Nudix"/>
    <property type="match status" value="1"/>
</dbReference>
<dbReference type="RefSeq" id="WP_386766937.1">
    <property type="nucleotide sequence ID" value="NZ_JBHSTI010000008.1"/>
</dbReference>
<dbReference type="InterPro" id="IPR000086">
    <property type="entry name" value="NUDIX_hydrolase_dom"/>
</dbReference>
<protein>
    <submittedName>
        <fullName evidence="3">NUDIX domain-containing protein</fullName>
    </submittedName>
</protein>
<evidence type="ECO:0000313" key="4">
    <source>
        <dbReference type="Proteomes" id="UP001596138"/>
    </source>
</evidence>
<keyword evidence="1" id="KW-0378">Hydrolase</keyword>
<dbReference type="InterPro" id="IPR015797">
    <property type="entry name" value="NUDIX_hydrolase-like_dom_sf"/>
</dbReference>
<sequence>MSEAPYVLPPTWPGDPSSLTDEVDERALLETELIHAGMVWDLRRDTVDLGDGQTVRREFVQHPGAVGVLALDDHDRVLLIRQYRHPVGMSLWEPVAGLLDVADESPQAGAARELVEEAGLVAARWDVLVDLENSPGGSSETIRCYLARDLAPAPGGRPPGDGEERDLPVAWVPLEEAVLAVLAGRLTAPLTVAATLAALAARSAGWSTLRAADAAWPARERVAGSGRARIYRSS</sequence>
<keyword evidence="4" id="KW-1185">Reference proteome</keyword>
<dbReference type="EMBL" id="JBHSTI010000008">
    <property type="protein sequence ID" value="MFC6238595.1"/>
    <property type="molecule type" value="Genomic_DNA"/>
</dbReference>
<proteinExistence type="predicted"/>
<dbReference type="Proteomes" id="UP001596138">
    <property type="component" value="Unassembled WGS sequence"/>
</dbReference>
<dbReference type="Pfam" id="PF00293">
    <property type="entry name" value="NUDIX"/>
    <property type="match status" value="1"/>
</dbReference>
<evidence type="ECO:0000256" key="1">
    <source>
        <dbReference type="ARBA" id="ARBA00022801"/>
    </source>
</evidence>
<feature type="domain" description="Nudix hydrolase" evidence="2">
    <location>
        <begin position="60"/>
        <end position="200"/>
    </location>
</feature>
<accession>A0ABW1T2V4</accession>
<organism evidence="3 4">
    <name type="scientific">Longivirga aurantiaca</name>
    <dbReference type="NCBI Taxonomy" id="1837743"/>
    <lineage>
        <taxon>Bacteria</taxon>
        <taxon>Bacillati</taxon>
        <taxon>Actinomycetota</taxon>
        <taxon>Actinomycetes</taxon>
        <taxon>Sporichthyales</taxon>
        <taxon>Sporichthyaceae</taxon>
        <taxon>Longivirga</taxon>
    </lineage>
</organism>
<dbReference type="Gene3D" id="3.90.79.10">
    <property type="entry name" value="Nucleoside Triphosphate Pyrophosphohydrolase"/>
    <property type="match status" value="1"/>
</dbReference>
<gene>
    <name evidence="3" type="ORF">ACFQGU_11960</name>
</gene>
<dbReference type="PANTHER" id="PTHR11839:SF31">
    <property type="entry name" value="ADP-RIBOSE PYROPHOSPHATASE"/>
    <property type="match status" value="1"/>
</dbReference>
<dbReference type="CDD" id="cd24158">
    <property type="entry name" value="NUDIX_ADPRase_Rv1700"/>
    <property type="match status" value="1"/>
</dbReference>
<evidence type="ECO:0000313" key="3">
    <source>
        <dbReference type="EMBL" id="MFC6238595.1"/>
    </source>
</evidence>
<name>A0ABW1T2V4_9ACTN</name>
<reference evidence="4" key="1">
    <citation type="journal article" date="2019" name="Int. J. Syst. Evol. Microbiol.">
        <title>The Global Catalogue of Microorganisms (GCM) 10K type strain sequencing project: providing services to taxonomists for standard genome sequencing and annotation.</title>
        <authorList>
            <consortium name="The Broad Institute Genomics Platform"/>
            <consortium name="The Broad Institute Genome Sequencing Center for Infectious Disease"/>
            <person name="Wu L."/>
            <person name="Ma J."/>
        </authorList>
    </citation>
    <scope>NUCLEOTIDE SEQUENCE [LARGE SCALE GENOMIC DNA]</scope>
    <source>
        <strain evidence="4">CGMCC 4.7317</strain>
    </source>
</reference>
<dbReference type="PROSITE" id="PS51462">
    <property type="entry name" value="NUDIX"/>
    <property type="match status" value="1"/>
</dbReference>
<comment type="caution">
    <text evidence="3">The sequence shown here is derived from an EMBL/GenBank/DDBJ whole genome shotgun (WGS) entry which is preliminary data.</text>
</comment>
<evidence type="ECO:0000259" key="2">
    <source>
        <dbReference type="PROSITE" id="PS51462"/>
    </source>
</evidence>
<dbReference type="PANTHER" id="PTHR11839">
    <property type="entry name" value="UDP/ADP-SUGAR PYROPHOSPHATASE"/>
    <property type="match status" value="1"/>
</dbReference>